<dbReference type="EMBL" id="CP013690">
    <property type="protein sequence ID" value="ALU24766.1"/>
    <property type="molecule type" value="Genomic_DNA"/>
</dbReference>
<dbReference type="AlphaFoldDB" id="A0AAI8G3J0"/>
<proteinExistence type="predicted"/>
<reference evidence="1 2" key="1">
    <citation type="journal article" date="2016" name="J. Zhejiang Univ. Sci. B">
        <title>Antibiotic resistance mechanisms of Myroides sp.</title>
        <authorList>
            <person name="Hu S."/>
            <person name="Yuan S."/>
            <person name="Qu H."/>
            <person name="Jiang T."/>
            <person name="Zhou Y."/>
            <person name="Wang M."/>
            <person name="Ming D."/>
        </authorList>
    </citation>
    <scope>NUCLEOTIDE SEQUENCE [LARGE SCALE GENOMIC DNA]</scope>
    <source>
        <strain evidence="1 2">PR63039</strain>
    </source>
</reference>
<organism evidence="1 2">
    <name type="scientific">Myroides odoratimimus</name>
    <dbReference type="NCBI Taxonomy" id="76832"/>
    <lineage>
        <taxon>Bacteria</taxon>
        <taxon>Pseudomonadati</taxon>
        <taxon>Bacteroidota</taxon>
        <taxon>Flavobacteriia</taxon>
        <taxon>Flavobacteriales</taxon>
        <taxon>Flavobacteriaceae</taxon>
        <taxon>Myroides</taxon>
    </lineage>
</organism>
<evidence type="ECO:0000313" key="2">
    <source>
        <dbReference type="Proteomes" id="UP000069030"/>
    </source>
</evidence>
<sequence length="238" mass="27410">MFMQKNNIGICVMKNMMLIVIFLASYSSVAQKSYLNYVPKNWKIVSTAKGDLNKDGIEDLVLVIKKTDASNIIKNESLGQNLLDTNPREVLVFFKDKSNNYRLVEKNSEGFVPSENSVENPCLSDPFDEVSIVNNILIWRFNYWSSCGTFFSSNMTYKFRYQHNNFELIGADYYQFSRSTGEGMHMSINFSIKKKEVTTGLNEFDSENPVVEKSSIQIGELYKLRNCNENTYSEVLEF</sequence>
<name>A0AAI8G3J0_9FLAO</name>
<evidence type="ECO:0000313" key="1">
    <source>
        <dbReference type="EMBL" id="ALU24766.1"/>
    </source>
</evidence>
<accession>A0AAI8G3J0</accession>
<gene>
    <name evidence="1" type="ORF">AS202_00510</name>
</gene>
<dbReference type="Proteomes" id="UP000069030">
    <property type="component" value="Chromosome"/>
</dbReference>
<protein>
    <submittedName>
        <fullName evidence="1">Uncharacterized protein</fullName>
    </submittedName>
</protein>
<dbReference type="KEGG" id="mod:AS202_00510"/>